<dbReference type="GO" id="GO:0016491">
    <property type="term" value="F:oxidoreductase activity"/>
    <property type="evidence" value="ECO:0007669"/>
    <property type="project" value="UniProtKB-KW"/>
</dbReference>
<dbReference type="InterPro" id="IPR044861">
    <property type="entry name" value="IPNS-like_FE2OG_OXY"/>
</dbReference>
<dbReference type="GO" id="GO:0046872">
    <property type="term" value="F:metal ion binding"/>
    <property type="evidence" value="ECO:0007669"/>
    <property type="project" value="UniProtKB-KW"/>
</dbReference>
<evidence type="ECO:0000313" key="8">
    <source>
        <dbReference type="Proteomes" id="UP000308014"/>
    </source>
</evidence>
<feature type="non-terminal residue" evidence="7">
    <location>
        <position position="1"/>
    </location>
</feature>
<name>A0A4S8VTW0_AURPU</name>
<dbReference type="InterPro" id="IPR005123">
    <property type="entry name" value="Oxoglu/Fe-dep_dioxygenase_dom"/>
</dbReference>
<evidence type="ECO:0000256" key="4">
    <source>
        <dbReference type="ARBA" id="ARBA00023004"/>
    </source>
</evidence>
<comment type="caution">
    <text evidence="7">The sequence shown here is derived from an EMBL/GenBank/DDBJ whole genome shotgun (WGS) entry which is preliminary data.</text>
</comment>
<dbReference type="PANTHER" id="PTHR10209">
    <property type="entry name" value="OXIDOREDUCTASE, 2OG-FE II OXYGENASE FAMILY PROTEIN"/>
    <property type="match status" value="1"/>
</dbReference>
<evidence type="ECO:0000256" key="2">
    <source>
        <dbReference type="ARBA" id="ARBA00022723"/>
    </source>
</evidence>
<evidence type="ECO:0000256" key="5">
    <source>
        <dbReference type="RuleBase" id="RU003682"/>
    </source>
</evidence>
<dbReference type="Gene3D" id="2.60.120.330">
    <property type="entry name" value="B-lactam Antibiotic, Isopenicillin N Synthase, Chain"/>
    <property type="match status" value="1"/>
</dbReference>
<dbReference type="InterPro" id="IPR027443">
    <property type="entry name" value="IPNS-like_sf"/>
</dbReference>
<gene>
    <name evidence="7" type="ORF">D6D24_04748</name>
</gene>
<evidence type="ECO:0000256" key="1">
    <source>
        <dbReference type="ARBA" id="ARBA00008056"/>
    </source>
</evidence>
<dbReference type="Pfam" id="PF03171">
    <property type="entry name" value="2OG-FeII_Oxy"/>
    <property type="match status" value="1"/>
</dbReference>
<protein>
    <submittedName>
        <fullName evidence="7">Clavaminate synthase-like protein</fullName>
    </submittedName>
</protein>
<dbReference type="PROSITE" id="PS51471">
    <property type="entry name" value="FE2OG_OXY"/>
    <property type="match status" value="1"/>
</dbReference>
<dbReference type="PRINTS" id="PR00682">
    <property type="entry name" value="IPNSYNTHASE"/>
</dbReference>
<dbReference type="EMBL" id="QZAJ01000151">
    <property type="protein sequence ID" value="THW15849.1"/>
    <property type="molecule type" value="Genomic_DNA"/>
</dbReference>
<evidence type="ECO:0000259" key="6">
    <source>
        <dbReference type="PROSITE" id="PS51471"/>
    </source>
</evidence>
<keyword evidence="3 5" id="KW-0560">Oxidoreductase</keyword>
<dbReference type="Pfam" id="PF14226">
    <property type="entry name" value="DIOX_N"/>
    <property type="match status" value="1"/>
</dbReference>
<proteinExistence type="inferred from homology"/>
<dbReference type="SUPFAM" id="SSF51197">
    <property type="entry name" value="Clavaminate synthase-like"/>
    <property type="match status" value="1"/>
</dbReference>
<accession>A0A4S8VTW0</accession>
<evidence type="ECO:0000256" key="3">
    <source>
        <dbReference type="ARBA" id="ARBA00023002"/>
    </source>
</evidence>
<reference evidence="7 8" key="1">
    <citation type="submission" date="2018-10" db="EMBL/GenBank/DDBJ databases">
        <title>Fifty Aureobasidium pullulans genomes reveal a recombining polyextremotolerant generalist.</title>
        <authorList>
            <person name="Gostincar C."/>
            <person name="Turk M."/>
            <person name="Zajc J."/>
            <person name="Gunde-Cimerman N."/>
        </authorList>
    </citation>
    <scope>NUCLEOTIDE SEQUENCE [LARGE SCALE GENOMIC DNA]</scope>
    <source>
        <strain evidence="7 8">EXF-11318</strain>
    </source>
</reference>
<dbReference type="PANTHER" id="PTHR10209:SF881">
    <property type="entry name" value="FI07970P-RELATED"/>
    <property type="match status" value="1"/>
</dbReference>
<dbReference type="GO" id="GO:0044283">
    <property type="term" value="P:small molecule biosynthetic process"/>
    <property type="evidence" value="ECO:0007669"/>
    <property type="project" value="UniProtKB-ARBA"/>
</dbReference>
<comment type="similarity">
    <text evidence="1 5">Belongs to the iron/ascorbate-dependent oxidoreductase family.</text>
</comment>
<dbReference type="AlphaFoldDB" id="A0A4S8VTW0"/>
<feature type="domain" description="Fe2OG dioxygenase" evidence="6">
    <location>
        <begin position="261"/>
        <end position="357"/>
    </location>
</feature>
<organism evidence="7 8">
    <name type="scientific">Aureobasidium pullulans</name>
    <name type="common">Black yeast</name>
    <name type="synonym">Pullularia pullulans</name>
    <dbReference type="NCBI Taxonomy" id="5580"/>
    <lineage>
        <taxon>Eukaryota</taxon>
        <taxon>Fungi</taxon>
        <taxon>Dikarya</taxon>
        <taxon>Ascomycota</taxon>
        <taxon>Pezizomycotina</taxon>
        <taxon>Dothideomycetes</taxon>
        <taxon>Dothideomycetidae</taxon>
        <taxon>Dothideales</taxon>
        <taxon>Saccotheciaceae</taxon>
        <taxon>Aureobasidium</taxon>
    </lineage>
</organism>
<sequence>LITKRTGHATLRYNEPQQGYQICNITLNHTAAIMATTVTHTKLQLRTAYGPVFRDVLINPPRLATAEEIPVIDFADLYGDTEAKLRFSQKIKHAATTYGFFYAKNHGIDETVIEKARKQALIFFKQPAEEKLKVSTAKSRFFNGYSAPKTTQVSEGESLDRKESFAWRYDAQYDPDPKDLSAIPAEVAAHLRGEEFVWEGTSNLPNFKTDILTYWQSGVKLARRLIQSFALALDLPENHFDKLTTYPGSDGVLNFYEANTPAEIAAMNSSSKSGDVGLGSHTDLQCFTLLWQDEVGGLQILTPEGQWIMAQPIPGTLVVNIGDYLMRLTNDKFKSTVHRVFNCSTSDRISMPFFFGFNFNEKCGVLPTCIDESNPPKYEPISCAEWTQLRFKQTQLTETLAT</sequence>
<dbReference type="InterPro" id="IPR026992">
    <property type="entry name" value="DIOX_N"/>
</dbReference>
<dbReference type="Proteomes" id="UP000308014">
    <property type="component" value="Unassembled WGS sequence"/>
</dbReference>
<evidence type="ECO:0000313" key="7">
    <source>
        <dbReference type="EMBL" id="THW15849.1"/>
    </source>
</evidence>
<keyword evidence="4 5" id="KW-0408">Iron</keyword>
<keyword evidence="2 5" id="KW-0479">Metal-binding</keyword>